<sequence>MMSTKSDRVVRILHPPQVFIALDTCSELFREECIDFDKTASSEEERADLMRNVLSANAGTTRGLPLDDVVDCQHDDDDAIHHAIDLFESELDALSNACNEQHEELRVLQNLMQTQIDRSLALSDQEELIHQELNSLEIDAHNFEEESHLIIHSCRTVENEIAAMSHVKLLSIPFTIRIHDGEGDRDDYSKQHNAVVVGRYPTINNLRLAYRINTKAGLHREEINAAFFHASQLMAFTLGLYPSFKNTVIRIIPIHPCAKILVNLPEGRTVHNLGFDTTNSSGADTLVQSNHVPTQSITLFLALLSEVSAHILTVADRNQKRYYVEEPSPPPFPMTELSIDNVDVTNLADSNTSAWSSVVFCIAANLRWLSDDLIIDDGFAVLNDFKPGSDDNNDEGNSSKPTLPRHPFASYANALSISSDELRASFLKDCSVVFTARTKEDSDGYSTGSTFFLPCLMKPRCALEALARSIFRAHVDSLGEHKYVEKDGQSKLIYDPERSGAEWWTLVLDTPSNGESPTDDGDDQDDEDDDEVGIHFDADYGLEEQLPNYTLHPRVATITYLSDIGVPTLILNKRSPPPTDHEKNSLNGSINQAWLSHPCFGKHVAFDGRFLHGAPGEYFPSVPRINVSEPKSKKMRVDDNNGARHALSGKRVTLLVNIWLNHCPLESEPLESELVEKLTTPWEDTDKEEDCQSNHKAGDPFVMPFQWNLKKIDSPDILNKNVSLVIASQESDGPAGNEHAVICNRNVDIQFGASMNDFHNVSRLAAEDNGSIAIDLEDGVITLAVGKEVSSDDDDDEEN</sequence>
<keyword evidence="2" id="KW-0175">Coiled coil</keyword>
<dbReference type="Gene3D" id="1.10.418.40">
    <property type="entry name" value="Autophagy protein 6/Beclin 1"/>
    <property type="match status" value="1"/>
</dbReference>
<feature type="compositionally biased region" description="Acidic residues" evidence="3">
    <location>
        <begin position="517"/>
        <end position="531"/>
    </location>
</feature>
<comment type="caution">
    <text evidence="5">The sequence shown here is derived from an EMBL/GenBank/DDBJ whole genome shotgun (WGS) entry which is preliminary data.</text>
</comment>
<evidence type="ECO:0000256" key="1">
    <source>
        <dbReference type="ARBA" id="ARBA00005965"/>
    </source>
</evidence>
<gene>
    <name evidence="5" type="ORF">ACHAWU_002307</name>
</gene>
<evidence type="ECO:0000259" key="4">
    <source>
        <dbReference type="Pfam" id="PF04111"/>
    </source>
</evidence>
<dbReference type="PANTHER" id="PTHR12768:SF4">
    <property type="entry name" value="BECLIN-1"/>
    <property type="match status" value="1"/>
</dbReference>
<dbReference type="GO" id="GO:0006914">
    <property type="term" value="P:autophagy"/>
    <property type="evidence" value="ECO:0007669"/>
    <property type="project" value="UniProtKB-ARBA"/>
</dbReference>
<dbReference type="Pfam" id="PF04111">
    <property type="entry name" value="APG6"/>
    <property type="match status" value="1"/>
</dbReference>
<dbReference type="InterPro" id="IPR038274">
    <property type="entry name" value="Atg6/Beclin_C_sf"/>
</dbReference>
<feature type="region of interest" description="Disordered" evidence="3">
    <location>
        <begin position="508"/>
        <end position="532"/>
    </location>
</feature>
<name>A0ABD3MQS4_9STRA</name>
<dbReference type="InterPro" id="IPR040455">
    <property type="entry name" value="Atg6_BARA"/>
</dbReference>
<evidence type="ECO:0000313" key="5">
    <source>
        <dbReference type="EMBL" id="KAL3765389.1"/>
    </source>
</evidence>
<reference evidence="5 6" key="1">
    <citation type="submission" date="2024-10" db="EMBL/GenBank/DDBJ databases">
        <title>Updated reference genomes for cyclostephanoid diatoms.</title>
        <authorList>
            <person name="Roberts W.R."/>
            <person name="Alverson A.J."/>
        </authorList>
    </citation>
    <scope>NUCLEOTIDE SEQUENCE [LARGE SCALE GENOMIC DNA]</scope>
    <source>
        <strain evidence="5 6">AJA232-27</strain>
    </source>
</reference>
<dbReference type="PANTHER" id="PTHR12768">
    <property type="entry name" value="BECLIN 1"/>
    <property type="match status" value="1"/>
</dbReference>
<accession>A0ABD3MQS4</accession>
<dbReference type="InterPro" id="IPR007243">
    <property type="entry name" value="Atg6/Beclin"/>
</dbReference>
<proteinExistence type="inferred from homology"/>
<keyword evidence="6" id="KW-1185">Reference proteome</keyword>
<evidence type="ECO:0000313" key="6">
    <source>
        <dbReference type="Proteomes" id="UP001530293"/>
    </source>
</evidence>
<comment type="similarity">
    <text evidence="1">Belongs to the beclin family.</text>
</comment>
<dbReference type="Proteomes" id="UP001530293">
    <property type="component" value="Unassembled WGS sequence"/>
</dbReference>
<organism evidence="5 6">
    <name type="scientific">Discostella pseudostelligera</name>
    <dbReference type="NCBI Taxonomy" id="259834"/>
    <lineage>
        <taxon>Eukaryota</taxon>
        <taxon>Sar</taxon>
        <taxon>Stramenopiles</taxon>
        <taxon>Ochrophyta</taxon>
        <taxon>Bacillariophyta</taxon>
        <taxon>Coscinodiscophyceae</taxon>
        <taxon>Thalassiosirophycidae</taxon>
        <taxon>Stephanodiscales</taxon>
        <taxon>Stephanodiscaceae</taxon>
        <taxon>Discostella</taxon>
    </lineage>
</organism>
<evidence type="ECO:0000256" key="2">
    <source>
        <dbReference type="SAM" id="Coils"/>
    </source>
</evidence>
<dbReference type="EMBL" id="JALLBG020000096">
    <property type="protein sequence ID" value="KAL3765389.1"/>
    <property type="molecule type" value="Genomic_DNA"/>
</dbReference>
<evidence type="ECO:0000256" key="3">
    <source>
        <dbReference type="SAM" id="MobiDB-lite"/>
    </source>
</evidence>
<feature type="domain" description="Atg6 BARA" evidence="4">
    <location>
        <begin position="198"/>
        <end position="370"/>
    </location>
</feature>
<feature type="coiled-coil region" evidence="2">
    <location>
        <begin position="84"/>
        <end position="111"/>
    </location>
</feature>
<protein>
    <recommendedName>
        <fullName evidence="4">Atg6 BARA domain-containing protein</fullName>
    </recommendedName>
</protein>
<dbReference type="AlphaFoldDB" id="A0ABD3MQS4"/>